<feature type="domain" description="Methylamine utilisation protein MauE" evidence="9">
    <location>
        <begin position="9"/>
        <end position="130"/>
    </location>
</feature>
<feature type="transmembrane region" description="Helical" evidence="8">
    <location>
        <begin position="75"/>
        <end position="94"/>
    </location>
</feature>
<dbReference type="Pfam" id="PF07291">
    <property type="entry name" value="MauE"/>
    <property type="match status" value="1"/>
</dbReference>
<evidence type="ECO:0000256" key="5">
    <source>
        <dbReference type="ARBA" id="ARBA00022692"/>
    </source>
</evidence>
<feature type="transmembrane region" description="Helical" evidence="8">
    <location>
        <begin position="6"/>
        <end position="25"/>
    </location>
</feature>
<organism evidence="10 11">
    <name type="scientific">Sphingobium algorifonticola</name>
    <dbReference type="NCBI Taxonomy" id="2008318"/>
    <lineage>
        <taxon>Bacteria</taxon>
        <taxon>Pseudomonadati</taxon>
        <taxon>Pseudomonadota</taxon>
        <taxon>Alphaproteobacteria</taxon>
        <taxon>Sphingomonadales</taxon>
        <taxon>Sphingomonadaceae</taxon>
        <taxon>Sphingobium</taxon>
    </lineage>
</organism>
<dbReference type="Proteomes" id="UP000282977">
    <property type="component" value="Unassembled WGS sequence"/>
</dbReference>
<comment type="function">
    <text evidence="1">May be specifically involved in the processing, transport, and/or maturation of the MADH beta-subunit.</text>
</comment>
<evidence type="ECO:0000256" key="4">
    <source>
        <dbReference type="ARBA" id="ARBA00019078"/>
    </source>
</evidence>
<feature type="transmembrane region" description="Helical" evidence="8">
    <location>
        <begin position="146"/>
        <end position="167"/>
    </location>
</feature>
<name>A0A437J7Q5_9SPHN</name>
<evidence type="ECO:0000256" key="1">
    <source>
        <dbReference type="ARBA" id="ARBA00003475"/>
    </source>
</evidence>
<reference evidence="10 11" key="1">
    <citation type="submission" date="2019-01" db="EMBL/GenBank/DDBJ databases">
        <authorList>
            <person name="Chen W.-M."/>
        </authorList>
    </citation>
    <scope>NUCLEOTIDE SEQUENCE [LARGE SCALE GENOMIC DNA]</scope>
    <source>
        <strain evidence="10 11">TLA-22</strain>
    </source>
</reference>
<keyword evidence="11" id="KW-1185">Reference proteome</keyword>
<evidence type="ECO:0000256" key="8">
    <source>
        <dbReference type="SAM" id="Phobius"/>
    </source>
</evidence>
<evidence type="ECO:0000256" key="3">
    <source>
        <dbReference type="ARBA" id="ARBA00004856"/>
    </source>
</evidence>
<sequence length="179" mass="18423">MDTLVATMAMAACTGTGIIFVAAAIGKLRHRDVFPGVVANYRLLDARLVGAVAMLLPVVELIVGFALIANLSGHAAAAAIVLLILFAAAMAINIRRGRTYIDCGCGLSHLRQPLGWSLVGRNLLLAAMLLPATANTVSLTPAAKAVALAAGLAVALIYVLFNAIAAVDAHARLAFGKQI</sequence>
<dbReference type="UniPathway" id="UPA00895"/>
<gene>
    <name evidence="10" type="ORF">ENE74_11445</name>
</gene>
<evidence type="ECO:0000313" key="10">
    <source>
        <dbReference type="EMBL" id="RVT41209.1"/>
    </source>
</evidence>
<protein>
    <recommendedName>
        <fullName evidence="4">Methylamine utilization protein MauE</fullName>
    </recommendedName>
</protein>
<dbReference type="InterPro" id="IPR009908">
    <property type="entry name" value="Methylamine_util_MauE"/>
</dbReference>
<comment type="subcellular location">
    <subcellularLocation>
        <location evidence="2">Membrane</location>
        <topology evidence="2">Multi-pass membrane protein</topology>
    </subcellularLocation>
</comment>
<comment type="caution">
    <text evidence="10">The sequence shown here is derived from an EMBL/GenBank/DDBJ whole genome shotgun (WGS) entry which is preliminary data.</text>
</comment>
<evidence type="ECO:0000256" key="6">
    <source>
        <dbReference type="ARBA" id="ARBA00022989"/>
    </source>
</evidence>
<dbReference type="EMBL" id="RZUL01000003">
    <property type="protein sequence ID" value="RVT41209.1"/>
    <property type="molecule type" value="Genomic_DNA"/>
</dbReference>
<dbReference type="AlphaFoldDB" id="A0A437J7Q5"/>
<evidence type="ECO:0000256" key="7">
    <source>
        <dbReference type="ARBA" id="ARBA00023136"/>
    </source>
</evidence>
<feature type="transmembrane region" description="Helical" evidence="8">
    <location>
        <begin position="46"/>
        <end position="69"/>
    </location>
</feature>
<dbReference type="OrthoDB" id="4462029at2"/>
<dbReference type="GO" id="GO:0030416">
    <property type="term" value="P:methylamine metabolic process"/>
    <property type="evidence" value="ECO:0007669"/>
    <property type="project" value="InterPro"/>
</dbReference>
<accession>A0A437J7Q5</accession>
<evidence type="ECO:0000313" key="11">
    <source>
        <dbReference type="Proteomes" id="UP000282977"/>
    </source>
</evidence>
<comment type="pathway">
    <text evidence="3">One-carbon metabolism; methylamine degradation.</text>
</comment>
<feature type="transmembrane region" description="Helical" evidence="8">
    <location>
        <begin position="114"/>
        <end position="134"/>
    </location>
</feature>
<keyword evidence="6 8" id="KW-1133">Transmembrane helix</keyword>
<evidence type="ECO:0000259" key="9">
    <source>
        <dbReference type="Pfam" id="PF07291"/>
    </source>
</evidence>
<proteinExistence type="predicted"/>
<keyword evidence="7 8" id="KW-0472">Membrane</keyword>
<evidence type="ECO:0000256" key="2">
    <source>
        <dbReference type="ARBA" id="ARBA00004141"/>
    </source>
</evidence>
<dbReference type="GO" id="GO:0016020">
    <property type="term" value="C:membrane"/>
    <property type="evidence" value="ECO:0007669"/>
    <property type="project" value="UniProtKB-SubCell"/>
</dbReference>
<keyword evidence="5 8" id="KW-0812">Transmembrane</keyword>